<dbReference type="PRINTS" id="PR00039">
    <property type="entry name" value="HTHLYSR"/>
</dbReference>
<keyword evidence="5" id="KW-0804">Transcription</keyword>
<dbReference type="GeneID" id="66835011"/>
<dbReference type="InterPro" id="IPR000847">
    <property type="entry name" value="LysR_HTH_N"/>
</dbReference>
<protein>
    <submittedName>
        <fullName evidence="6">Transcriptional regulator</fullName>
    </submittedName>
</protein>
<dbReference type="Pfam" id="PF03466">
    <property type="entry name" value="LysR_substrate"/>
    <property type="match status" value="1"/>
</dbReference>
<dbReference type="AlphaFoldDB" id="A0A098BXI0"/>
<dbReference type="OrthoDB" id="3461141at2"/>
<keyword evidence="4" id="KW-0010">Activator</keyword>
<dbReference type="GO" id="GO:0003677">
    <property type="term" value="F:DNA binding"/>
    <property type="evidence" value="ECO:0007669"/>
    <property type="project" value="UniProtKB-KW"/>
</dbReference>
<dbReference type="EMBL" id="CCSD01000111">
    <property type="protein sequence ID" value="CDZ92431.1"/>
    <property type="molecule type" value="Genomic_DNA"/>
</dbReference>
<dbReference type="Gene3D" id="3.40.190.10">
    <property type="entry name" value="Periplasmic binding protein-like II"/>
    <property type="match status" value="2"/>
</dbReference>
<dbReference type="SUPFAM" id="SSF53850">
    <property type="entry name" value="Periplasmic binding protein-like II"/>
    <property type="match status" value="1"/>
</dbReference>
<name>A0A098BXI0_9NOCA</name>
<dbReference type="InterPro" id="IPR005119">
    <property type="entry name" value="LysR_subst-bd"/>
</dbReference>
<dbReference type="PANTHER" id="PTHR30346:SF0">
    <property type="entry name" value="HCA OPERON TRANSCRIPTIONAL ACTIVATOR HCAR"/>
    <property type="match status" value="1"/>
</dbReference>
<evidence type="ECO:0000313" key="7">
    <source>
        <dbReference type="Proteomes" id="UP000042997"/>
    </source>
</evidence>
<comment type="similarity">
    <text evidence="1">Belongs to the LysR transcriptional regulatory family.</text>
</comment>
<dbReference type="GO" id="GO:0003700">
    <property type="term" value="F:DNA-binding transcription factor activity"/>
    <property type="evidence" value="ECO:0007669"/>
    <property type="project" value="InterPro"/>
</dbReference>
<proteinExistence type="inferred from homology"/>
<gene>
    <name evidence="6" type="ORF">RHRU231_950081</name>
</gene>
<evidence type="ECO:0000256" key="3">
    <source>
        <dbReference type="ARBA" id="ARBA00023125"/>
    </source>
</evidence>
<dbReference type="Gene3D" id="1.10.10.10">
    <property type="entry name" value="Winged helix-like DNA-binding domain superfamily/Winged helix DNA-binding domain"/>
    <property type="match status" value="1"/>
</dbReference>
<dbReference type="PROSITE" id="PS50931">
    <property type="entry name" value="HTH_LYSR"/>
    <property type="match status" value="1"/>
</dbReference>
<reference evidence="6 7" key="1">
    <citation type="journal article" date="2014" name="Genome Announc.">
        <title>Draft Genome Sequence of Propane- and Butane-Oxidizing Actinobacterium Rhodococcus ruber IEGM 231.</title>
        <authorList>
            <person name="Ivshina I.B."/>
            <person name="Kuyukina M.S."/>
            <person name="Krivoruchko A.V."/>
            <person name="Barbe V."/>
            <person name="Fischer C."/>
        </authorList>
    </citation>
    <scope>NUCLEOTIDE SEQUENCE [LARGE SCALE GENOMIC DNA]</scope>
</reference>
<dbReference type="InterPro" id="IPR036390">
    <property type="entry name" value="WH_DNA-bd_sf"/>
</dbReference>
<sequence length="307" mass="33237">MSSDRAPAFTMRQLVAFVAVAETGTISAAAERLLVSQSAVSLAVTELEKALSTQLCVRRRAHGVQLTPAGESLLARARTLLQQASEIEDEMLGSGGELAGRLAIGCYTTVGPTILPPMLSEFTDLHPRVSLEFREAMADELAERLEGGALDAVITYDLELPPTWRTATLMTRRPALVVAAGHRLAATPGPVELAAVRDEPMVLLDAAPASTHALQVCARAGFTPRIEYRSANYETVRAYVGRGLGWTIMLHQPQVNRTYGGLKIVLLPIDVPALDPVRLVIAWRPDVILSRVVREFISFATVRVPQL</sequence>
<evidence type="ECO:0000256" key="2">
    <source>
        <dbReference type="ARBA" id="ARBA00023015"/>
    </source>
</evidence>
<dbReference type="PANTHER" id="PTHR30346">
    <property type="entry name" value="TRANSCRIPTIONAL DUAL REGULATOR HCAR-RELATED"/>
    <property type="match status" value="1"/>
</dbReference>
<keyword evidence="2" id="KW-0805">Transcription regulation</keyword>
<evidence type="ECO:0000256" key="4">
    <source>
        <dbReference type="ARBA" id="ARBA00023159"/>
    </source>
</evidence>
<organism evidence="6 7">
    <name type="scientific">Rhodococcus ruber</name>
    <dbReference type="NCBI Taxonomy" id="1830"/>
    <lineage>
        <taxon>Bacteria</taxon>
        <taxon>Bacillati</taxon>
        <taxon>Actinomycetota</taxon>
        <taxon>Actinomycetes</taxon>
        <taxon>Mycobacteriales</taxon>
        <taxon>Nocardiaceae</taxon>
        <taxon>Rhodococcus</taxon>
    </lineage>
</organism>
<evidence type="ECO:0000256" key="5">
    <source>
        <dbReference type="ARBA" id="ARBA00023163"/>
    </source>
</evidence>
<dbReference type="KEGG" id="rrz:CS378_23870"/>
<dbReference type="RefSeq" id="WP_010592366.1">
    <property type="nucleotide sequence ID" value="NZ_CP023714.1"/>
</dbReference>
<keyword evidence="3" id="KW-0238">DNA-binding</keyword>
<evidence type="ECO:0000313" key="6">
    <source>
        <dbReference type="EMBL" id="CDZ92431.1"/>
    </source>
</evidence>
<dbReference type="GO" id="GO:0032993">
    <property type="term" value="C:protein-DNA complex"/>
    <property type="evidence" value="ECO:0007669"/>
    <property type="project" value="TreeGrafter"/>
</dbReference>
<dbReference type="FunFam" id="1.10.10.10:FF:000001">
    <property type="entry name" value="LysR family transcriptional regulator"/>
    <property type="match status" value="1"/>
</dbReference>
<dbReference type="InterPro" id="IPR036388">
    <property type="entry name" value="WH-like_DNA-bd_sf"/>
</dbReference>
<dbReference type="Pfam" id="PF00126">
    <property type="entry name" value="HTH_1"/>
    <property type="match status" value="1"/>
</dbReference>
<dbReference type="SUPFAM" id="SSF46785">
    <property type="entry name" value="Winged helix' DNA-binding domain"/>
    <property type="match status" value="1"/>
</dbReference>
<evidence type="ECO:0000256" key="1">
    <source>
        <dbReference type="ARBA" id="ARBA00009437"/>
    </source>
</evidence>
<dbReference type="Proteomes" id="UP000042997">
    <property type="component" value="Unassembled WGS sequence"/>
</dbReference>
<dbReference type="eggNOG" id="COG0583">
    <property type="taxonomic scope" value="Bacteria"/>
</dbReference>
<accession>A0A098BXI0</accession>